<feature type="region of interest" description="Disordered" evidence="2">
    <location>
        <begin position="48"/>
        <end position="67"/>
    </location>
</feature>
<evidence type="ECO:0000256" key="1">
    <source>
        <dbReference type="RuleBase" id="RU365090"/>
    </source>
</evidence>
<gene>
    <name evidence="3" type="ORF">LX15_001512</name>
</gene>
<proteinExistence type="inferred from homology"/>
<dbReference type="Gene3D" id="2.40.340.10">
    <property type="entry name" value="MoeA, C-terminal, domain IV"/>
    <property type="match status" value="1"/>
</dbReference>
<organism evidence="3 4">
    <name type="scientific">Streptoalloteichus tenebrarius (strain ATCC 17920 / DSM 40477 / JCM 4838 / CBS 697.72 / NBRC 16177 / NCIMB 11028 / NRRL B-12390 / A12253. 1 / ISP 5477)</name>
    <name type="common">Streptomyces tenebrarius</name>
    <dbReference type="NCBI Taxonomy" id="1933"/>
    <lineage>
        <taxon>Bacteria</taxon>
        <taxon>Bacillati</taxon>
        <taxon>Actinomycetota</taxon>
        <taxon>Actinomycetes</taxon>
        <taxon>Pseudonocardiales</taxon>
        <taxon>Pseudonocardiaceae</taxon>
        <taxon>Streptoalloteichus</taxon>
    </lineage>
</organism>
<comment type="caution">
    <text evidence="3">The sequence shown here is derived from an EMBL/GenBank/DDBJ whole genome shotgun (WGS) entry which is preliminary data.</text>
</comment>
<reference evidence="3 4" key="1">
    <citation type="submission" date="2022-06" db="EMBL/GenBank/DDBJ databases">
        <title>Genomic Encyclopedia of Archaeal and Bacterial Type Strains, Phase II (KMG-II): from individual species to whole genera.</title>
        <authorList>
            <person name="Goeker M."/>
        </authorList>
    </citation>
    <scope>NUCLEOTIDE SEQUENCE [LARGE SCALE GENOMIC DNA]</scope>
    <source>
        <strain evidence="3 4">DSM 40477</strain>
    </source>
</reference>
<accession>A0ABT1HQN3</accession>
<dbReference type="PANTHER" id="PTHR10192:SF5">
    <property type="entry name" value="GEPHYRIN"/>
    <property type="match status" value="1"/>
</dbReference>
<dbReference type="PANTHER" id="PTHR10192">
    <property type="entry name" value="MOLYBDOPTERIN BIOSYNTHESIS PROTEIN"/>
    <property type="match status" value="1"/>
</dbReference>
<evidence type="ECO:0000313" key="4">
    <source>
        <dbReference type="Proteomes" id="UP001205311"/>
    </source>
</evidence>
<protein>
    <recommendedName>
        <fullName evidence="1">Molybdopterin molybdenumtransferase</fullName>
        <ecNumber evidence="1">2.10.1.1</ecNumber>
    </recommendedName>
</protein>
<evidence type="ECO:0000256" key="2">
    <source>
        <dbReference type="SAM" id="MobiDB-lite"/>
    </source>
</evidence>
<sequence>MTLPGNPVSAMVSFEVFVRPALRTAMGFAEVERPRRTATLMESLRSPAERRQYRRGRYDAGTVTVAR</sequence>
<comment type="similarity">
    <text evidence="1">Belongs to the MoeA family.</text>
</comment>
<comment type="function">
    <text evidence="1">Catalyzes the insertion of molybdate into adenylated molybdopterin with the concomitant release of AMP.</text>
</comment>
<dbReference type="EC" id="2.10.1.1" evidence="1"/>
<dbReference type="InterPro" id="IPR036688">
    <property type="entry name" value="MoeA_C_domain_IV_sf"/>
</dbReference>
<comment type="pathway">
    <text evidence="1">Cofactor biosynthesis; molybdopterin biosynthesis.</text>
</comment>
<comment type="catalytic activity">
    <reaction evidence="1">
        <text>adenylyl-molybdopterin + molybdate = Mo-molybdopterin + AMP + H(+)</text>
        <dbReference type="Rhea" id="RHEA:35047"/>
        <dbReference type="ChEBI" id="CHEBI:15378"/>
        <dbReference type="ChEBI" id="CHEBI:36264"/>
        <dbReference type="ChEBI" id="CHEBI:62727"/>
        <dbReference type="ChEBI" id="CHEBI:71302"/>
        <dbReference type="ChEBI" id="CHEBI:456215"/>
    </reaction>
</comment>
<dbReference type="Proteomes" id="UP001205311">
    <property type="component" value="Unassembled WGS sequence"/>
</dbReference>
<dbReference type="SUPFAM" id="SSF53218">
    <property type="entry name" value="Molybdenum cofactor biosynthesis proteins"/>
    <property type="match status" value="1"/>
</dbReference>
<keyword evidence="4" id="KW-1185">Reference proteome</keyword>
<dbReference type="InterPro" id="IPR036425">
    <property type="entry name" value="MoaB/Mog-like_dom_sf"/>
</dbReference>
<keyword evidence="1" id="KW-0460">Magnesium</keyword>
<keyword evidence="1" id="KW-0479">Metal-binding</keyword>
<dbReference type="EMBL" id="JAMTCP010000005">
    <property type="protein sequence ID" value="MCP2257826.1"/>
    <property type="molecule type" value="Genomic_DNA"/>
</dbReference>
<keyword evidence="1" id="KW-0501">Molybdenum cofactor biosynthesis</keyword>
<name>A0ABT1HQN3_STRSD</name>
<comment type="cofactor">
    <cofactor evidence="1">
        <name>Mg(2+)</name>
        <dbReference type="ChEBI" id="CHEBI:18420"/>
    </cofactor>
</comment>
<keyword evidence="1" id="KW-0808">Transferase</keyword>
<dbReference type="InterPro" id="IPR038987">
    <property type="entry name" value="MoeA-like"/>
</dbReference>
<dbReference type="Gene3D" id="3.40.980.10">
    <property type="entry name" value="MoaB/Mog-like domain"/>
    <property type="match status" value="1"/>
</dbReference>
<evidence type="ECO:0000313" key="3">
    <source>
        <dbReference type="EMBL" id="MCP2257826.1"/>
    </source>
</evidence>
<keyword evidence="1" id="KW-0500">Molybdenum</keyword>